<dbReference type="Proteomes" id="UP001300502">
    <property type="component" value="Unassembled WGS sequence"/>
</dbReference>
<reference evidence="2 3" key="1">
    <citation type="submission" date="2022-07" db="EMBL/GenBank/DDBJ databases">
        <title>Genome-wide signatures of adaptation to extreme environments.</title>
        <authorList>
            <person name="Cho C.H."/>
            <person name="Yoon H.S."/>
        </authorList>
    </citation>
    <scope>NUCLEOTIDE SEQUENCE [LARGE SCALE GENOMIC DNA]</scope>
    <source>
        <strain evidence="2 3">108.79 E11</strain>
    </source>
</reference>
<name>A0AAV9I9X7_9RHOD</name>
<feature type="compositionally biased region" description="Polar residues" evidence="1">
    <location>
        <begin position="1"/>
        <end position="16"/>
    </location>
</feature>
<sequence length="146" mass="17627">MSSRETQQQGSKSNLPQDFFDQVEAAKPETWQNKEEEDEYQKFEEELTEDLNNLKRSHAQEEDFFDQRETKLQEHEQYEMKERIQHLKELLRQRKRFKCDTKTDEKVATDTVVNEKKEEGAENGVSETADDVDWVLNWKQKKRVER</sequence>
<proteinExistence type="predicted"/>
<protein>
    <submittedName>
        <fullName evidence="2">Uncharacterized protein</fullName>
    </submittedName>
</protein>
<feature type="compositionally biased region" description="Basic and acidic residues" evidence="1">
    <location>
        <begin position="58"/>
        <end position="70"/>
    </location>
</feature>
<comment type="caution">
    <text evidence="2">The sequence shown here is derived from an EMBL/GenBank/DDBJ whole genome shotgun (WGS) entry which is preliminary data.</text>
</comment>
<keyword evidence="3" id="KW-1185">Reference proteome</keyword>
<organism evidence="2 3">
    <name type="scientific">Galdieria yellowstonensis</name>
    <dbReference type="NCBI Taxonomy" id="3028027"/>
    <lineage>
        <taxon>Eukaryota</taxon>
        <taxon>Rhodophyta</taxon>
        <taxon>Bangiophyceae</taxon>
        <taxon>Galdieriales</taxon>
        <taxon>Galdieriaceae</taxon>
        <taxon>Galdieria</taxon>
    </lineage>
</organism>
<gene>
    <name evidence="2" type="ORF">GAYE_SCF01G1960</name>
</gene>
<evidence type="ECO:0000256" key="1">
    <source>
        <dbReference type="SAM" id="MobiDB-lite"/>
    </source>
</evidence>
<dbReference type="AlphaFoldDB" id="A0AAV9I9X7"/>
<evidence type="ECO:0000313" key="2">
    <source>
        <dbReference type="EMBL" id="KAK4524061.1"/>
    </source>
</evidence>
<accession>A0AAV9I9X7</accession>
<evidence type="ECO:0000313" key="3">
    <source>
        <dbReference type="Proteomes" id="UP001300502"/>
    </source>
</evidence>
<dbReference type="EMBL" id="JANCYU010000021">
    <property type="protein sequence ID" value="KAK4524061.1"/>
    <property type="molecule type" value="Genomic_DNA"/>
</dbReference>
<feature type="region of interest" description="Disordered" evidence="1">
    <location>
        <begin position="1"/>
        <end position="70"/>
    </location>
</feature>